<dbReference type="PROSITE" id="PS51257">
    <property type="entry name" value="PROKAR_LIPOPROTEIN"/>
    <property type="match status" value="1"/>
</dbReference>
<evidence type="ECO:0000313" key="2">
    <source>
        <dbReference type="EMBL" id="MBH9552368.1"/>
    </source>
</evidence>
<keyword evidence="1" id="KW-0472">Membrane</keyword>
<organism evidence="2 3">
    <name type="scientific">Inhella gelatinilytica</name>
    <dbReference type="NCBI Taxonomy" id="2795030"/>
    <lineage>
        <taxon>Bacteria</taxon>
        <taxon>Pseudomonadati</taxon>
        <taxon>Pseudomonadota</taxon>
        <taxon>Betaproteobacteria</taxon>
        <taxon>Burkholderiales</taxon>
        <taxon>Sphaerotilaceae</taxon>
        <taxon>Inhella</taxon>
    </lineage>
</organism>
<name>A0A931IYJ9_9BURK</name>
<dbReference type="EMBL" id="JAEDAL010000002">
    <property type="protein sequence ID" value="MBH9552368.1"/>
    <property type="molecule type" value="Genomic_DNA"/>
</dbReference>
<accession>A0A931IYJ9</accession>
<feature type="transmembrane region" description="Helical" evidence="1">
    <location>
        <begin position="6"/>
        <end position="25"/>
    </location>
</feature>
<sequence>MILFRVVFGLFLAVSLGCFVTALIKRDPRWQRLGVRILKWTLIAAGGFFAVLILERLLGI</sequence>
<keyword evidence="1" id="KW-0812">Transmembrane</keyword>
<dbReference type="AlphaFoldDB" id="A0A931IYJ9"/>
<evidence type="ECO:0000256" key="1">
    <source>
        <dbReference type="SAM" id="Phobius"/>
    </source>
</evidence>
<reference evidence="2" key="1">
    <citation type="submission" date="2020-12" db="EMBL/GenBank/DDBJ databases">
        <title>The genome sequence of Inhella sp. 4Y17.</title>
        <authorList>
            <person name="Liu Y."/>
        </authorList>
    </citation>
    <scope>NUCLEOTIDE SEQUENCE</scope>
    <source>
        <strain evidence="2">4Y10</strain>
    </source>
</reference>
<keyword evidence="3" id="KW-1185">Reference proteome</keyword>
<proteinExistence type="predicted"/>
<gene>
    <name evidence="2" type="ORF">I7X43_05825</name>
</gene>
<evidence type="ECO:0000313" key="3">
    <source>
        <dbReference type="Proteomes" id="UP000620139"/>
    </source>
</evidence>
<dbReference type="Proteomes" id="UP000620139">
    <property type="component" value="Unassembled WGS sequence"/>
</dbReference>
<keyword evidence="1" id="KW-1133">Transmembrane helix</keyword>
<comment type="caution">
    <text evidence="2">The sequence shown here is derived from an EMBL/GenBank/DDBJ whole genome shotgun (WGS) entry which is preliminary data.</text>
</comment>
<protein>
    <submittedName>
        <fullName evidence="2">Uncharacterized protein</fullName>
    </submittedName>
</protein>
<feature type="transmembrane region" description="Helical" evidence="1">
    <location>
        <begin position="37"/>
        <end position="54"/>
    </location>
</feature>